<dbReference type="CTD" id="20245388"/>
<proteinExistence type="predicted"/>
<feature type="domain" description="SRCR" evidence="6">
    <location>
        <begin position="115"/>
        <end position="217"/>
    </location>
</feature>
<evidence type="ECO:0000256" key="2">
    <source>
        <dbReference type="ARBA" id="ARBA00022737"/>
    </source>
</evidence>
<keyword evidence="2" id="KW-0677">Repeat</keyword>
<dbReference type="PROSITE" id="PS50287">
    <property type="entry name" value="SRCR_2"/>
    <property type="match status" value="2"/>
</dbReference>
<protein>
    <recommendedName>
        <fullName evidence="6">SRCR domain-containing protein</fullName>
    </recommendedName>
</protein>
<dbReference type="EMBL" id="KB200430">
    <property type="protein sequence ID" value="ESP01658.1"/>
    <property type="molecule type" value="Genomic_DNA"/>
</dbReference>
<keyword evidence="4" id="KW-0325">Glycoprotein</keyword>
<reference evidence="7 8" key="1">
    <citation type="journal article" date="2013" name="Nature">
        <title>Insights into bilaterian evolution from three spiralian genomes.</title>
        <authorList>
            <person name="Simakov O."/>
            <person name="Marletaz F."/>
            <person name="Cho S.J."/>
            <person name="Edsinger-Gonzales E."/>
            <person name="Havlak P."/>
            <person name="Hellsten U."/>
            <person name="Kuo D.H."/>
            <person name="Larsson T."/>
            <person name="Lv J."/>
            <person name="Arendt D."/>
            <person name="Savage R."/>
            <person name="Osoegawa K."/>
            <person name="de Jong P."/>
            <person name="Grimwood J."/>
            <person name="Chapman J.A."/>
            <person name="Shapiro H."/>
            <person name="Aerts A."/>
            <person name="Otillar R.P."/>
            <person name="Terry A.Y."/>
            <person name="Boore J.L."/>
            <person name="Grigoriev I.V."/>
            <person name="Lindberg D.R."/>
            <person name="Seaver E.C."/>
            <person name="Weisblat D.A."/>
            <person name="Putnam N.H."/>
            <person name="Rokhsar D.S."/>
        </authorList>
    </citation>
    <scope>NUCLEOTIDE SEQUENCE [LARGE SCALE GENOMIC DNA]</scope>
</reference>
<dbReference type="InterPro" id="IPR036772">
    <property type="entry name" value="SRCR-like_dom_sf"/>
</dbReference>
<dbReference type="GO" id="GO:0016020">
    <property type="term" value="C:membrane"/>
    <property type="evidence" value="ECO:0007669"/>
    <property type="project" value="InterPro"/>
</dbReference>
<dbReference type="InterPro" id="IPR053243">
    <property type="entry name" value="SJ_maturation_regulator"/>
</dbReference>
<dbReference type="Gene3D" id="3.10.250.10">
    <property type="entry name" value="SRCR-like domain"/>
    <property type="match status" value="2"/>
</dbReference>
<dbReference type="OMA" id="HEERWGT"/>
<dbReference type="PRINTS" id="PR00258">
    <property type="entry name" value="SPERACTRCPTR"/>
</dbReference>
<dbReference type="SUPFAM" id="SSF56487">
    <property type="entry name" value="SRCR-like"/>
    <property type="match status" value="2"/>
</dbReference>
<gene>
    <name evidence="7" type="ORF">LOTGIDRAFT_200156</name>
</gene>
<evidence type="ECO:0000313" key="7">
    <source>
        <dbReference type="EMBL" id="ESP01658.1"/>
    </source>
</evidence>
<accession>V4AW49</accession>
<dbReference type="HOGENOM" id="CLU_002555_1_2_1"/>
<dbReference type="RefSeq" id="XP_009047644.1">
    <property type="nucleotide sequence ID" value="XM_009049396.1"/>
</dbReference>
<dbReference type="InterPro" id="IPR001190">
    <property type="entry name" value="SRCR"/>
</dbReference>
<evidence type="ECO:0000256" key="4">
    <source>
        <dbReference type="ARBA" id="ARBA00023180"/>
    </source>
</evidence>
<dbReference type="GeneID" id="20245388"/>
<feature type="disulfide bond" evidence="5">
    <location>
        <begin position="186"/>
        <end position="196"/>
    </location>
</feature>
<keyword evidence="8" id="KW-1185">Reference proteome</keyword>
<dbReference type="OrthoDB" id="6119881at2759"/>
<dbReference type="Pfam" id="PF00530">
    <property type="entry name" value="SRCR"/>
    <property type="match status" value="2"/>
</dbReference>
<comment type="caution">
    <text evidence="5">Lacks conserved residue(s) required for the propagation of feature annotation.</text>
</comment>
<evidence type="ECO:0000259" key="6">
    <source>
        <dbReference type="PROSITE" id="PS50287"/>
    </source>
</evidence>
<dbReference type="KEGG" id="lgi:LOTGIDRAFT_200156"/>
<evidence type="ECO:0000256" key="5">
    <source>
        <dbReference type="PROSITE-ProRule" id="PRU00196"/>
    </source>
</evidence>
<organism evidence="7 8">
    <name type="scientific">Lottia gigantea</name>
    <name type="common">Giant owl limpet</name>
    <dbReference type="NCBI Taxonomy" id="225164"/>
    <lineage>
        <taxon>Eukaryota</taxon>
        <taxon>Metazoa</taxon>
        <taxon>Spiralia</taxon>
        <taxon>Lophotrochozoa</taxon>
        <taxon>Mollusca</taxon>
        <taxon>Gastropoda</taxon>
        <taxon>Patellogastropoda</taxon>
        <taxon>Lottioidea</taxon>
        <taxon>Lottiidae</taxon>
        <taxon>Lottia</taxon>
    </lineage>
</organism>
<keyword evidence="1" id="KW-0732">Signal</keyword>
<dbReference type="GO" id="GO:0045217">
    <property type="term" value="P:cell-cell junction maintenance"/>
    <property type="evidence" value="ECO:0007669"/>
    <property type="project" value="TreeGrafter"/>
</dbReference>
<keyword evidence="3 5" id="KW-1015">Disulfide bond</keyword>
<evidence type="ECO:0000313" key="8">
    <source>
        <dbReference type="Proteomes" id="UP000030746"/>
    </source>
</evidence>
<sequence length="217" mass="24138">MPALTRLIAEPEPLFSLVNGGKDNEGRLEVYYHGHWATMCGANLNNEEASIICRGLAYSGGVASPRGSYGPGTGAFRSFNKTCIRSQRCPVITESRDLARCNHAEDLGIVCDHMVRVVDNDGYISRSRGRLQLYHQGKWRPVCSRGWKESEVRTACRQLGYSNGRLFNGGEVKRGAENLFVTNILCEKESDILHTCDNKNWMMSKCSGYLPVALVCQ</sequence>
<evidence type="ECO:0000256" key="3">
    <source>
        <dbReference type="ARBA" id="ARBA00023157"/>
    </source>
</evidence>
<dbReference type="SMART" id="SM00202">
    <property type="entry name" value="SR"/>
    <property type="match status" value="2"/>
</dbReference>
<feature type="domain" description="SRCR" evidence="6">
    <location>
        <begin position="15"/>
        <end position="112"/>
    </location>
</feature>
<dbReference type="PANTHER" id="PTHR47653">
    <property type="entry name" value="PROTEIN BARK BEETLE"/>
    <property type="match status" value="1"/>
</dbReference>
<dbReference type="PANTHER" id="PTHR47653:SF1">
    <property type="entry name" value="DELETED IN MALIGNANT BRAIN TUMORS 1 PROTEIN"/>
    <property type="match status" value="1"/>
</dbReference>
<dbReference type="STRING" id="225164.V4AW49"/>
<name>V4AW49_LOTGI</name>
<evidence type="ECO:0000256" key="1">
    <source>
        <dbReference type="ARBA" id="ARBA00022729"/>
    </source>
</evidence>
<dbReference type="AlphaFoldDB" id="V4AW49"/>
<dbReference type="Proteomes" id="UP000030746">
    <property type="component" value="Unassembled WGS sequence"/>
</dbReference>